<dbReference type="SUPFAM" id="SSF47459">
    <property type="entry name" value="HLH, helix-loop-helix DNA-binding domain"/>
    <property type="match status" value="1"/>
</dbReference>
<dbReference type="PANTHER" id="PTHR47336">
    <property type="entry name" value="TRANSCRIPTION FACTOR HMS1-RELATED"/>
    <property type="match status" value="1"/>
</dbReference>
<feature type="domain" description="BHLH" evidence="1">
    <location>
        <begin position="7"/>
        <end position="83"/>
    </location>
</feature>
<dbReference type="Gene3D" id="4.10.280.10">
    <property type="entry name" value="Helix-loop-helix DNA-binding domain"/>
    <property type="match status" value="1"/>
</dbReference>
<organism evidence="2 3">
    <name type="scientific">[Candida] arabinofermentans NRRL YB-2248</name>
    <dbReference type="NCBI Taxonomy" id="983967"/>
    <lineage>
        <taxon>Eukaryota</taxon>
        <taxon>Fungi</taxon>
        <taxon>Dikarya</taxon>
        <taxon>Ascomycota</taxon>
        <taxon>Saccharomycotina</taxon>
        <taxon>Pichiomycetes</taxon>
        <taxon>Pichiales</taxon>
        <taxon>Pichiaceae</taxon>
        <taxon>Ogataea</taxon>
        <taxon>Ogataea/Candida clade</taxon>
    </lineage>
</organism>
<dbReference type="InterPro" id="IPR011598">
    <property type="entry name" value="bHLH_dom"/>
</dbReference>
<dbReference type="InterPro" id="IPR036638">
    <property type="entry name" value="HLH_DNA-bd_sf"/>
</dbReference>
<gene>
    <name evidence="2" type="ORF">CANARDRAFT_188263</name>
</gene>
<dbReference type="Proteomes" id="UP000094801">
    <property type="component" value="Unassembled WGS sequence"/>
</dbReference>
<dbReference type="Pfam" id="PF00010">
    <property type="entry name" value="HLH"/>
    <property type="match status" value="1"/>
</dbReference>
<accession>A0A1E4T1M5</accession>
<proteinExistence type="predicted"/>
<name>A0A1E4T1M5_9ASCO</name>
<dbReference type="SMART" id="SM00353">
    <property type="entry name" value="HLH"/>
    <property type="match status" value="1"/>
</dbReference>
<feature type="non-terminal residue" evidence="2">
    <location>
        <position position="98"/>
    </location>
</feature>
<dbReference type="AlphaFoldDB" id="A0A1E4T1M5"/>
<dbReference type="EMBL" id="KV453852">
    <property type="protein sequence ID" value="ODV85644.1"/>
    <property type="molecule type" value="Genomic_DNA"/>
</dbReference>
<dbReference type="STRING" id="983967.A0A1E4T1M5"/>
<evidence type="ECO:0000313" key="3">
    <source>
        <dbReference type="Proteomes" id="UP000094801"/>
    </source>
</evidence>
<evidence type="ECO:0000259" key="1">
    <source>
        <dbReference type="PROSITE" id="PS50888"/>
    </source>
</evidence>
<sequence length="98" mass="11468">KKPMTTIQRKAHNKIERKYRININSKIASLQKLVPWMSNENVAFEVDSTSKEESELIQSCGKDGKRLNKSMILDVVTKYLVHLKDENDKHIKRIVEME</sequence>
<keyword evidence="3" id="KW-1185">Reference proteome</keyword>
<evidence type="ECO:0000313" key="2">
    <source>
        <dbReference type="EMBL" id="ODV85644.1"/>
    </source>
</evidence>
<dbReference type="PANTHER" id="PTHR47336:SF3">
    <property type="entry name" value="SERINE-RICH PROTEIN TYE7"/>
    <property type="match status" value="1"/>
</dbReference>
<dbReference type="GO" id="GO:0046983">
    <property type="term" value="F:protein dimerization activity"/>
    <property type="evidence" value="ECO:0007669"/>
    <property type="project" value="InterPro"/>
</dbReference>
<dbReference type="InterPro" id="IPR052099">
    <property type="entry name" value="Regulatory_TF_Diverse"/>
</dbReference>
<dbReference type="OrthoDB" id="2133190at2759"/>
<feature type="non-terminal residue" evidence="2">
    <location>
        <position position="1"/>
    </location>
</feature>
<reference evidence="3" key="1">
    <citation type="submission" date="2016-04" db="EMBL/GenBank/DDBJ databases">
        <title>Comparative genomics of biotechnologically important yeasts.</title>
        <authorList>
            <consortium name="DOE Joint Genome Institute"/>
            <person name="Riley R."/>
            <person name="Haridas S."/>
            <person name="Wolfe K.H."/>
            <person name="Lopes M.R."/>
            <person name="Hittinger C.T."/>
            <person name="Goker M."/>
            <person name="Salamov A."/>
            <person name="Wisecaver J."/>
            <person name="Long T.M."/>
            <person name="Aerts A.L."/>
            <person name="Barry K."/>
            <person name="Choi C."/>
            <person name="Clum A."/>
            <person name="Coughlan A.Y."/>
            <person name="Deshpande S."/>
            <person name="Douglass A.P."/>
            <person name="Hanson S.J."/>
            <person name="Klenk H.-P."/>
            <person name="Labutti K."/>
            <person name="Lapidus A."/>
            <person name="Lindquist E."/>
            <person name="Lipzen A."/>
            <person name="Meier-Kolthoff J.P."/>
            <person name="Ohm R.A."/>
            <person name="Otillar R.P."/>
            <person name="Pangilinan J."/>
            <person name="Peng Y."/>
            <person name="Rokas A."/>
            <person name="Rosa C.A."/>
            <person name="Scheuner C."/>
            <person name="Sibirny A.A."/>
            <person name="Slot J.C."/>
            <person name="Stielow J.B."/>
            <person name="Sun H."/>
            <person name="Kurtzman C.P."/>
            <person name="Blackwell M."/>
            <person name="Grigoriev I.V."/>
            <person name="Jeffries T.W."/>
        </authorList>
    </citation>
    <scope>NUCLEOTIDE SEQUENCE [LARGE SCALE GENOMIC DNA]</scope>
    <source>
        <strain evidence="3">NRRL YB-2248</strain>
    </source>
</reference>
<dbReference type="PROSITE" id="PS50888">
    <property type="entry name" value="BHLH"/>
    <property type="match status" value="1"/>
</dbReference>
<protein>
    <recommendedName>
        <fullName evidence="1">BHLH domain-containing protein</fullName>
    </recommendedName>
</protein>